<gene>
    <name evidence="2" type="ORF">K5H97_07285</name>
</gene>
<dbReference type="RefSeq" id="WP_028690813.1">
    <property type="nucleotide sequence ID" value="NZ_CP081966.1"/>
</dbReference>
<feature type="transmembrane region" description="Helical" evidence="1">
    <location>
        <begin position="36"/>
        <end position="55"/>
    </location>
</feature>
<protein>
    <recommendedName>
        <fullName evidence="4">MATE family efflux transporter</fullName>
    </recommendedName>
</protein>
<evidence type="ECO:0000313" key="2">
    <source>
        <dbReference type="EMBL" id="QZP28143.1"/>
    </source>
</evidence>
<evidence type="ECO:0000313" key="3">
    <source>
        <dbReference type="Proteomes" id="UP000825591"/>
    </source>
</evidence>
<proteinExistence type="predicted"/>
<feature type="transmembrane region" description="Helical" evidence="1">
    <location>
        <begin position="128"/>
        <end position="145"/>
    </location>
</feature>
<name>A0ABX9B485_9PSED</name>
<evidence type="ECO:0000256" key="1">
    <source>
        <dbReference type="SAM" id="Phobius"/>
    </source>
</evidence>
<feature type="transmembrane region" description="Helical" evidence="1">
    <location>
        <begin position="99"/>
        <end position="122"/>
    </location>
</feature>
<keyword evidence="1" id="KW-0472">Membrane</keyword>
<organism evidence="2 3">
    <name type="scientific">Pseudomonas mosselii</name>
    <dbReference type="NCBI Taxonomy" id="78327"/>
    <lineage>
        <taxon>Bacteria</taxon>
        <taxon>Pseudomonadati</taxon>
        <taxon>Pseudomonadota</taxon>
        <taxon>Gammaproteobacteria</taxon>
        <taxon>Pseudomonadales</taxon>
        <taxon>Pseudomonadaceae</taxon>
        <taxon>Pseudomonas</taxon>
    </lineage>
</organism>
<keyword evidence="1" id="KW-0812">Transmembrane</keyword>
<accession>A0ABX9B485</accession>
<sequence length="156" mass="16971">MQHVERSLNADGRVVGVGCPKFVVPGQLMSAGVNELQLLLTVFYGSVFAGLYSLAQWTTIALMGLFANAIGDVYGREAAEQYAGKGECIDIFIASFRQLLVFAFLPMIAVFMLGPSIFGFVFGEDWRGAGAIASVLVFFMLHYFIRFQAAKGSHVV</sequence>
<keyword evidence="3" id="KW-1185">Reference proteome</keyword>
<reference evidence="2 3" key="1">
    <citation type="submission" date="2021-08" db="EMBL/GenBank/DDBJ databases">
        <title>Bactericidal Effect of Pseudomonas oryziphila sp. nov., a novel Pseudomonas Species Against Xanthomonas oryzae Reduces Disease Severity of Bacterial Leaf Streak of Rice.</title>
        <authorList>
            <person name="Yang R."/>
            <person name="Li S."/>
            <person name="Li Y."/>
            <person name="Yan Y."/>
            <person name="Fang Y."/>
            <person name="Zou L."/>
            <person name="Chen G."/>
        </authorList>
    </citation>
    <scope>NUCLEOTIDE SEQUENCE [LARGE SCALE GENOMIC DNA]</scope>
    <source>
        <strain evidence="2 3">DSM 17497</strain>
    </source>
</reference>
<dbReference type="Proteomes" id="UP000825591">
    <property type="component" value="Chromosome"/>
</dbReference>
<evidence type="ECO:0008006" key="4">
    <source>
        <dbReference type="Google" id="ProtNLM"/>
    </source>
</evidence>
<dbReference type="EMBL" id="CP081966">
    <property type="protein sequence ID" value="QZP28143.1"/>
    <property type="molecule type" value="Genomic_DNA"/>
</dbReference>
<keyword evidence="1" id="KW-1133">Transmembrane helix</keyword>